<evidence type="ECO:0000313" key="1">
    <source>
        <dbReference type="EMBL" id="KRT93739.1"/>
    </source>
</evidence>
<dbReference type="RefSeq" id="WP_006637252.1">
    <property type="nucleotide sequence ID" value="NZ_CP023481.1"/>
</dbReference>
<reference evidence="1 3" key="1">
    <citation type="journal article" date="2015" name="Int. J. Syst. Evol. Microbiol.">
        <title>Bacillus glycinifermentans sp. nov., isolated from fermented soybean paste.</title>
        <authorList>
            <person name="Kim S.J."/>
            <person name="Dunlap C.A."/>
            <person name="Kwon S.W."/>
            <person name="Rooney A.P."/>
        </authorList>
    </citation>
    <scope>NUCLEOTIDE SEQUENCE [LARGE SCALE GENOMIC DNA]</scope>
    <source>
        <strain evidence="1 3">GO-13</strain>
    </source>
</reference>
<protein>
    <recommendedName>
        <fullName evidence="5">Phage protein</fullName>
    </recommendedName>
</protein>
<dbReference type="InterPro" id="IPR057006">
    <property type="entry name" value="Phage_TAC_19"/>
</dbReference>
<dbReference type="GeneID" id="92851755"/>
<evidence type="ECO:0000313" key="4">
    <source>
        <dbReference type="Proteomes" id="UP001341297"/>
    </source>
</evidence>
<evidence type="ECO:0000313" key="2">
    <source>
        <dbReference type="EMBL" id="MEC0487948.1"/>
    </source>
</evidence>
<dbReference type="Proteomes" id="UP000036168">
    <property type="component" value="Unassembled WGS sequence"/>
</dbReference>
<dbReference type="AlphaFoldDB" id="A0A0T6BQ29"/>
<gene>
    <name evidence="1" type="ORF">AB447_217195</name>
    <name evidence="2" type="ORF">P8828_24695</name>
</gene>
<sequence>MAQKQISVKLWFEKEEKYKTFIAPRTNTKTLYEALELDEAAAKNTNSIKEVLKSLEDRMKFIVRVFRNQFTLEEFQEGLQSFEVSDEVRRIMGEIMGYEEVKEEEDFLPGVETEAFQQKKE</sequence>
<dbReference type="NCBIfam" id="NF047360">
    <property type="entry name" value="tail_chap_PVL"/>
    <property type="match status" value="1"/>
</dbReference>
<accession>A0A0T6BQ29</accession>
<reference evidence="1" key="2">
    <citation type="submission" date="2015-10" db="EMBL/GenBank/DDBJ databases">
        <authorList>
            <person name="Gilbert D.G."/>
        </authorList>
    </citation>
    <scope>NUCLEOTIDE SEQUENCE</scope>
    <source>
        <strain evidence="1">GO-13</strain>
    </source>
</reference>
<dbReference type="EMBL" id="LECW02000019">
    <property type="protein sequence ID" value="KRT93739.1"/>
    <property type="molecule type" value="Genomic_DNA"/>
</dbReference>
<evidence type="ECO:0000313" key="3">
    <source>
        <dbReference type="Proteomes" id="UP000036168"/>
    </source>
</evidence>
<proteinExistence type="predicted"/>
<dbReference type="EMBL" id="JARRTL010000051">
    <property type="protein sequence ID" value="MEC0487948.1"/>
    <property type="molecule type" value="Genomic_DNA"/>
</dbReference>
<reference evidence="2 4" key="3">
    <citation type="submission" date="2023-03" db="EMBL/GenBank/DDBJ databases">
        <title>Agriculturally important microbes genome sequencing.</title>
        <authorList>
            <person name="Dunlap C."/>
        </authorList>
    </citation>
    <scope>NUCLEOTIDE SEQUENCE [LARGE SCALE GENOMIC DNA]</scope>
    <source>
        <strain evidence="2 4">CBP-3203</strain>
    </source>
</reference>
<keyword evidence="4" id="KW-1185">Reference proteome</keyword>
<dbReference type="Proteomes" id="UP001341297">
    <property type="component" value="Unassembled WGS sequence"/>
</dbReference>
<name>A0A0T6BQ29_9BACI</name>
<evidence type="ECO:0008006" key="5">
    <source>
        <dbReference type="Google" id="ProtNLM"/>
    </source>
</evidence>
<dbReference type="OrthoDB" id="2919846at2"/>
<comment type="caution">
    <text evidence="1">The sequence shown here is derived from an EMBL/GenBank/DDBJ whole genome shotgun (WGS) entry which is preliminary data.</text>
</comment>
<organism evidence="1 3">
    <name type="scientific">Bacillus glycinifermentans</name>
    <dbReference type="NCBI Taxonomy" id="1664069"/>
    <lineage>
        <taxon>Bacteria</taxon>
        <taxon>Bacillati</taxon>
        <taxon>Bacillota</taxon>
        <taxon>Bacilli</taxon>
        <taxon>Bacillales</taxon>
        <taxon>Bacillaceae</taxon>
        <taxon>Bacillus</taxon>
    </lineage>
</organism>
<dbReference type="Pfam" id="PF23857">
    <property type="entry name" value="Phage_TAC_19"/>
    <property type="match status" value="1"/>
</dbReference>